<feature type="transmembrane region" description="Helical" evidence="2">
    <location>
        <begin position="282"/>
        <end position="304"/>
    </location>
</feature>
<feature type="transmembrane region" description="Helical" evidence="2">
    <location>
        <begin position="251"/>
        <end position="270"/>
    </location>
</feature>
<evidence type="ECO:0000313" key="4">
    <source>
        <dbReference type="Proteomes" id="UP000539111"/>
    </source>
</evidence>
<feature type="transmembrane region" description="Helical" evidence="2">
    <location>
        <begin position="63"/>
        <end position="85"/>
    </location>
</feature>
<sequence length="384" mass="40685">MSDRPRAMLPILVLIVLTPLVAELSWGSLPIQVAYALPFLVPVYGCGALLARELVRRTGRGWASLLLLGVAYEVVEDGFGLRAMFSPHTYHAAQWGARVLGVNWAYTEFNMIYHVAFTIAVPILITELMFPARRHQPYLRTRGLVITAVAYLLGVAILRLAVAPNAPGANTADAVPVGHLIVAGTVVLALGLTALLIVPKPTHRPIVPGTPPPPWLIGVAVAAGTVLALRLTAPLGAAGDPHPLFGAGWPVLAQIAGSLAVTAVVLTILWRSSLRTGWSRRHLVAVAGGALLAHTIVGASLFASTNPAELITLAVFALLEAALIIALYQRRLDSRPASSDQQRAHPLSADPISDNTPGKDKNSAHRSNSPKDAEEVLDRPAVSN</sequence>
<feature type="transmembrane region" description="Helical" evidence="2">
    <location>
        <begin position="310"/>
        <end position="328"/>
    </location>
</feature>
<organism evidence="3 4">
    <name type="scientific">Spelaeicoccus albus</name>
    <dbReference type="NCBI Taxonomy" id="1280376"/>
    <lineage>
        <taxon>Bacteria</taxon>
        <taxon>Bacillati</taxon>
        <taxon>Actinomycetota</taxon>
        <taxon>Actinomycetes</taxon>
        <taxon>Micrococcales</taxon>
        <taxon>Brevibacteriaceae</taxon>
        <taxon>Spelaeicoccus</taxon>
    </lineage>
</organism>
<name>A0A7Z0D1L3_9MICO</name>
<proteinExistence type="predicted"/>
<keyword evidence="2" id="KW-0472">Membrane</keyword>
<accession>A0A7Z0D1L3</accession>
<feature type="transmembrane region" description="Helical" evidence="2">
    <location>
        <begin position="111"/>
        <end position="130"/>
    </location>
</feature>
<evidence type="ECO:0000313" key="3">
    <source>
        <dbReference type="EMBL" id="NYI66280.1"/>
    </source>
</evidence>
<feature type="compositionally biased region" description="Basic and acidic residues" evidence="1">
    <location>
        <begin position="357"/>
        <end position="378"/>
    </location>
</feature>
<feature type="region of interest" description="Disordered" evidence="1">
    <location>
        <begin position="336"/>
        <end position="384"/>
    </location>
</feature>
<dbReference type="Proteomes" id="UP000539111">
    <property type="component" value="Unassembled WGS sequence"/>
</dbReference>
<protein>
    <submittedName>
        <fullName evidence="3">Uncharacterized protein</fullName>
    </submittedName>
</protein>
<evidence type="ECO:0000256" key="1">
    <source>
        <dbReference type="SAM" id="MobiDB-lite"/>
    </source>
</evidence>
<dbReference type="AlphaFoldDB" id="A0A7Z0D1L3"/>
<keyword evidence="4" id="KW-1185">Reference proteome</keyword>
<gene>
    <name evidence="3" type="ORF">BJY26_000586</name>
</gene>
<feature type="transmembrane region" description="Helical" evidence="2">
    <location>
        <begin position="142"/>
        <end position="162"/>
    </location>
</feature>
<keyword evidence="2" id="KW-0812">Transmembrane</keyword>
<reference evidence="3 4" key="1">
    <citation type="submission" date="2020-07" db="EMBL/GenBank/DDBJ databases">
        <title>Sequencing the genomes of 1000 actinobacteria strains.</title>
        <authorList>
            <person name="Klenk H.-P."/>
        </authorList>
    </citation>
    <scope>NUCLEOTIDE SEQUENCE [LARGE SCALE GENOMIC DNA]</scope>
    <source>
        <strain evidence="3 4">DSM 26341</strain>
    </source>
</reference>
<keyword evidence="2" id="KW-1133">Transmembrane helix</keyword>
<comment type="caution">
    <text evidence="3">The sequence shown here is derived from an EMBL/GenBank/DDBJ whole genome shotgun (WGS) entry which is preliminary data.</text>
</comment>
<dbReference type="EMBL" id="JACBZP010000001">
    <property type="protein sequence ID" value="NYI66280.1"/>
    <property type="molecule type" value="Genomic_DNA"/>
</dbReference>
<feature type="transmembrane region" description="Helical" evidence="2">
    <location>
        <begin position="32"/>
        <end position="51"/>
    </location>
</feature>
<evidence type="ECO:0000256" key="2">
    <source>
        <dbReference type="SAM" id="Phobius"/>
    </source>
</evidence>
<feature type="transmembrane region" description="Helical" evidence="2">
    <location>
        <begin position="214"/>
        <end position="231"/>
    </location>
</feature>
<feature type="transmembrane region" description="Helical" evidence="2">
    <location>
        <begin position="174"/>
        <end position="198"/>
    </location>
</feature>
<dbReference type="RefSeq" id="WP_179425509.1">
    <property type="nucleotide sequence ID" value="NZ_JACBZP010000001.1"/>
</dbReference>